<dbReference type="SMART" id="SM00093">
    <property type="entry name" value="SERPIN"/>
    <property type="match status" value="1"/>
</dbReference>
<comment type="similarity">
    <text evidence="1 4">Belongs to the serpin family.</text>
</comment>
<keyword evidence="3" id="KW-0325">Glycoprotein</keyword>
<keyword evidence="2" id="KW-0732">Signal</keyword>
<dbReference type="PANTHER" id="PTHR11461">
    <property type="entry name" value="SERINE PROTEASE INHIBITOR, SERPIN"/>
    <property type="match status" value="1"/>
</dbReference>
<dbReference type="EMBL" id="BEZZ01000007">
    <property type="protein sequence ID" value="GCC22209.1"/>
    <property type="molecule type" value="Genomic_DNA"/>
</dbReference>
<dbReference type="Gene3D" id="2.30.39.10">
    <property type="entry name" value="Alpha-1-antitrypsin, domain 1"/>
    <property type="match status" value="1"/>
</dbReference>
<dbReference type="InterPro" id="IPR042185">
    <property type="entry name" value="Serpin_sf_2"/>
</dbReference>
<dbReference type="Pfam" id="PF00079">
    <property type="entry name" value="Serpin"/>
    <property type="match status" value="1"/>
</dbReference>
<protein>
    <recommendedName>
        <fullName evidence="5">Serpin domain-containing protein</fullName>
    </recommendedName>
</protein>
<reference evidence="6 7" key="1">
    <citation type="journal article" date="2018" name="Nat. Ecol. Evol.">
        <title>Shark genomes provide insights into elasmobranch evolution and the origin of vertebrates.</title>
        <authorList>
            <person name="Hara Y"/>
            <person name="Yamaguchi K"/>
            <person name="Onimaru K"/>
            <person name="Kadota M"/>
            <person name="Koyanagi M"/>
            <person name="Keeley SD"/>
            <person name="Tatsumi K"/>
            <person name="Tanaka K"/>
            <person name="Motone F"/>
            <person name="Kageyama Y"/>
            <person name="Nozu R"/>
            <person name="Adachi N"/>
            <person name="Nishimura O"/>
            <person name="Nakagawa R"/>
            <person name="Tanegashima C"/>
            <person name="Kiyatake I"/>
            <person name="Matsumoto R"/>
            <person name="Murakumo K"/>
            <person name="Nishida K"/>
            <person name="Terakita A"/>
            <person name="Kuratani S"/>
            <person name="Sato K"/>
            <person name="Hyodo S Kuraku.S."/>
        </authorList>
    </citation>
    <scope>NUCLEOTIDE SEQUENCE [LARGE SCALE GENOMIC DNA]</scope>
</reference>
<evidence type="ECO:0000313" key="6">
    <source>
        <dbReference type="EMBL" id="GCC22209.1"/>
    </source>
</evidence>
<evidence type="ECO:0000256" key="4">
    <source>
        <dbReference type="RuleBase" id="RU000411"/>
    </source>
</evidence>
<dbReference type="STRING" id="137246.A0A401RVS0"/>
<dbReference type="AlphaFoldDB" id="A0A401RVS0"/>
<accession>A0A401RVS0</accession>
<keyword evidence="7" id="KW-1185">Reference proteome</keyword>
<comment type="caution">
    <text evidence="6">The sequence shown here is derived from an EMBL/GenBank/DDBJ whole genome shotgun (WGS) entry which is preliminary data.</text>
</comment>
<dbReference type="InterPro" id="IPR042178">
    <property type="entry name" value="Serpin_sf_1"/>
</dbReference>
<sequence length="462" mass="52730">MIQPCLTPAFIAMRTSVALASRRVKNELGKDARPFEKISSLQTFDYPISTNLYLLDKTMELKLVVLSLLLAVVTADPMMLKGHGSMLADSTINLALNLYKTIAKDRKLSSQNILFSPVVVASSLGVMSLGAKDKTANQVKSLLNINMRDDVFHPAFSELFNEVSNETTRNTTWKIGSRLYGPSSVKFRDDFVQKSKTHYRHDHSKINFRDKRSTIQSINEWASQTTEGKLGEIIKDMSNVDGALFVNAMYFKPHWDERFHDTLVDKRGFMVTRTHTISVPMMHRTGLYNYYEDEVNKVQILEMPLAHKFSSMILILSHHVEPLERIEKLLTKEQLNNWFSKMQKRAIGISLPKVNVEVSHELQKHLQELGLTEAVDKNKADFSGITGKRDLHLSNMFHATAIEWNIEGNPYDTDIHSHEAMKSPKLFYADHPYIFLVRDKKTNSILLIGKLVKPKGNDHDEL</sequence>
<dbReference type="OMA" id="RHDHSKI"/>
<dbReference type="GO" id="GO:0004867">
    <property type="term" value="F:serine-type endopeptidase inhibitor activity"/>
    <property type="evidence" value="ECO:0007669"/>
    <property type="project" value="InterPro"/>
</dbReference>
<evidence type="ECO:0000259" key="5">
    <source>
        <dbReference type="SMART" id="SM00093"/>
    </source>
</evidence>
<dbReference type="InterPro" id="IPR000215">
    <property type="entry name" value="Serpin_fam"/>
</dbReference>
<proteinExistence type="inferred from homology"/>
<dbReference type="OrthoDB" id="671595at2759"/>
<dbReference type="GO" id="GO:0005783">
    <property type="term" value="C:endoplasmic reticulum"/>
    <property type="evidence" value="ECO:0007669"/>
    <property type="project" value="TreeGrafter"/>
</dbReference>
<dbReference type="InterPro" id="IPR036186">
    <property type="entry name" value="Serpin_sf"/>
</dbReference>
<organism evidence="6 7">
    <name type="scientific">Chiloscyllium punctatum</name>
    <name type="common">Brownbanded bambooshark</name>
    <name type="synonym">Hemiscyllium punctatum</name>
    <dbReference type="NCBI Taxonomy" id="137246"/>
    <lineage>
        <taxon>Eukaryota</taxon>
        <taxon>Metazoa</taxon>
        <taxon>Chordata</taxon>
        <taxon>Craniata</taxon>
        <taxon>Vertebrata</taxon>
        <taxon>Chondrichthyes</taxon>
        <taxon>Elasmobranchii</taxon>
        <taxon>Galeomorphii</taxon>
        <taxon>Galeoidea</taxon>
        <taxon>Orectolobiformes</taxon>
        <taxon>Hemiscylliidae</taxon>
        <taxon>Chiloscyllium</taxon>
    </lineage>
</organism>
<dbReference type="GO" id="GO:0030199">
    <property type="term" value="P:collagen fibril organization"/>
    <property type="evidence" value="ECO:0007669"/>
    <property type="project" value="TreeGrafter"/>
</dbReference>
<feature type="domain" description="Serpin" evidence="5">
    <location>
        <begin position="96"/>
        <end position="454"/>
    </location>
</feature>
<gene>
    <name evidence="6" type="ORF">chiPu_0000594</name>
</gene>
<dbReference type="GO" id="GO:0005615">
    <property type="term" value="C:extracellular space"/>
    <property type="evidence" value="ECO:0007669"/>
    <property type="project" value="InterPro"/>
</dbReference>
<evidence type="ECO:0000256" key="1">
    <source>
        <dbReference type="ARBA" id="ARBA00009500"/>
    </source>
</evidence>
<name>A0A401RVS0_CHIPU</name>
<dbReference type="SUPFAM" id="SSF56574">
    <property type="entry name" value="Serpins"/>
    <property type="match status" value="1"/>
</dbReference>
<evidence type="ECO:0000256" key="2">
    <source>
        <dbReference type="ARBA" id="ARBA00022729"/>
    </source>
</evidence>
<dbReference type="Proteomes" id="UP000287033">
    <property type="component" value="Unassembled WGS sequence"/>
</dbReference>
<evidence type="ECO:0000256" key="3">
    <source>
        <dbReference type="ARBA" id="ARBA00023180"/>
    </source>
</evidence>
<dbReference type="InterPro" id="IPR023796">
    <property type="entry name" value="Serpin_dom"/>
</dbReference>
<evidence type="ECO:0000313" key="7">
    <source>
        <dbReference type="Proteomes" id="UP000287033"/>
    </source>
</evidence>
<dbReference type="Gene3D" id="3.30.497.10">
    <property type="entry name" value="Antithrombin, subunit I, domain 2"/>
    <property type="match status" value="1"/>
</dbReference>
<dbReference type="PANTHER" id="PTHR11461:SF27">
    <property type="entry name" value="SERPIN H1"/>
    <property type="match status" value="1"/>
</dbReference>